<dbReference type="AlphaFoldDB" id="A0A6G1C7J5"/>
<dbReference type="OrthoDB" id="694808at2759"/>
<name>A0A6G1C7J5_9ORYZ</name>
<dbReference type="EMBL" id="SPHZ02000010">
    <property type="protein sequence ID" value="KAF0896001.1"/>
    <property type="molecule type" value="Genomic_DNA"/>
</dbReference>
<dbReference type="PANTHER" id="PTHR33491">
    <property type="entry name" value="OSJNBA0016N04.9 PROTEIN"/>
    <property type="match status" value="1"/>
</dbReference>
<evidence type="ECO:0000313" key="2">
    <source>
        <dbReference type="Proteomes" id="UP000479710"/>
    </source>
</evidence>
<comment type="caution">
    <text evidence="1">The sequence shown here is derived from an EMBL/GenBank/DDBJ whole genome shotgun (WGS) entry which is preliminary data.</text>
</comment>
<dbReference type="Gene3D" id="2.10.25.10">
    <property type="entry name" value="Laminin"/>
    <property type="match status" value="1"/>
</dbReference>
<evidence type="ECO:0000313" key="1">
    <source>
        <dbReference type="EMBL" id="KAF0896001.1"/>
    </source>
</evidence>
<accession>A0A6G1C7J5</accession>
<keyword evidence="2" id="KW-1185">Reference proteome</keyword>
<dbReference type="Proteomes" id="UP000479710">
    <property type="component" value="Unassembled WGS sequence"/>
</dbReference>
<sequence length="71" mass="7951">MEAQKLSDFACLSENSEYFDNPAERGYACKCRTGYEGNPYMPNGCQDINECMLPNPPLCFGKCINTDSLLQ</sequence>
<proteinExistence type="predicted"/>
<evidence type="ECO:0008006" key="3">
    <source>
        <dbReference type="Google" id="ProtNLM"/>
    </source>
</evidence>
<gene>
    <name evidence="1" type="ORF">E2562_018135</name>
</gene>
<reference evidence="1 2" key="1">
    <citation type="submission" date="2019-11" db="EMBL/GenBank/DDBJ databases">
        <title>Whole genome sequence of Oryza granulata.</title>
        <authorList>
            <person name="Li W."/>
        </authorList>
    </citation>
    <scope>NUCLEOTIDE SEQUENCE [LARGE SCALE GENOMIC DNA]</scope>
    <source>
        <strain evidence="2">cv. Menghai</strain>
        <tissue evidence="1">Leaf</tissue>
    </source>
</reference>
<protein>
    <recommendedName>
        <fullName evidence="3">EGF-like calcium-binding domain-containing protein</fullName>
    </recommendedName>
</protein>
<organism evidence="1 2">
    <name type="scientific">Oryza meyeriana var. granulata</name>
    <dbReference type="NCBI Taxonomy" id="110450"/>
    <lineage>
        <taxon>Eukaryota</taxon>
        <taxon>Viridiplantae</taxon>
        <taxon>Streptophyta</taxon>
        <taxon>Embryophyta</taxon>
        <taxon>Tracheophyta</taxon>
        <taxon>Spermatophyta</taxon>
        <taxon>Magnoliopsida</taxon>
        <taxon>Liliopsida</taxon>
        <taxon>Poales</taxon>
        <taxon>Poaceae</taxon>
        <taxon>BOP clade</taxon>
        <taxon>Oryzoideae</taxon>
        <taxon>Oryzeae</taxon>
        <taxon>Oryzinae</taxon>
        <taxon>Oryza</taxon>
        <taxon>Oryza meyeriana</taxon>
    </lineage>
</organism>